<dbReference type="PANTHER" id="PTHR46323:SF2">
    <property type="entry name" value="BETA-GALACTOSIDASE"/>
    <property type="match status" value="1"/>
</dbReference>
<evidence type="ECO:0000256" key="11">
    <source>
        <dbReference type="SAM" id="SignalP"/>
    </source>
</evidence>
<dbReference type="SUPFAM" id="SSF51445">
    <property type="entry name" value="(Trans)glycosidases"/>
    <property type="match status" value="1"/>
</dbReference>
<evidence type="ECO:0000256" key="3">
    <source>
        <dbReference type="ARBA" id="ARBA00007401"/>
    </source>
</evidence>
<dbReference type="PROSITE" id="PS00719">
    <property type="entry name" value="GLYCOSYL_HYDROL_F2_1"/>
    <property type="match status" value="1"/>
</dbReference>
<dbReference type="Pfam" id="PF02837">
    <property type="entry name" value="Glyco_hydro_2_N"/>
    <property type="match status" value="1"/>
</dbReference>
<dbReference type="EC" id="3.2.1.23" evidence="5 10"/>
<evidence type="ECO:0000256" key="10">
    <source>
        <dbReference type="RuleBase" id="RU361154"/>
    </source>
</evidence>
<dbReference type="Pfam" id="PF02929">
    <property type="entry name" value="Bgal_small_N"/>
    <property type="match status" value="1"/>
</dbReference>
<keyword evidence="7" id="KW-0106">Calcium</keyword>
<dbReference type="InterPro" id="IPR014718">
    <property type="entry name" value="GH-type_carb-bd"/>
</dbReference>
<gene>
    <name evidence="13" type="ORF">F2Y10_09265</name>
</gene>
<name>A0A5B3GXY3_9BACT</name>
<organism evidence="13 14">
    <name type="scientific">Alistipes onderdonkii</name>
    <dbReference type="NCBI Taxonomy" id="328813"/>
    <lineage>
        <taxon>Bacteria</taxon>
        <taxon>Pseudomonadati</taxon>
        <taxon>Bacteroidota</taxon>
        <taxon>Bacteroidia</taxon>
        <taxon>Bacteroidales</taxon>
        <taxon>Rikenellaceae</taxon>
        <taxon>Alistipes</taxon>
    </lineage>
</organism>
<evidence type="ECO:0000256" key="1">
    <source>
        <dbReference type="ARBA" id="ARBA00001412"/>
    </source>
</evidence>
<dbReference type="GO" id="GO:0005990">
    <property type="term" value="P:lactose catabolic process"/>
    <property type="evidence" value="ECO:0007669"/>
    <property type="project" value="TreeGrafter"/>
</dbReference>
<dbReference type="InterPro" id="IPR011013">
    <property type="entry name" value="Gal_mutarotase_sf_dom"/>
</dbReference>
<evidence type="ECO:0000259" key="12">
    <source>
        <dbReference type="SMART" id="SM01038"/>
    </source>
</evidence>
<sequence length="1053" mass="120404">MPKLLFSLLGIGFLSMTSAQTFTEWQDADINAVNRLPMRATKFAYESVATAAVGDKNASGRFLMLDGIWRFCWTRHADQRPADFFCTDYNDRTWSTMPVPGLWELNGYGDPQYVNVGYPWREQFANNPPEVPLVENHVGSYRRWIDIPAEWSGRQIVAHFGSATSNLYLWVNGRFVGYSEDSKLECEFDITRFVQPGKNLFAMQVFRWSDGTYLEDQDFFRLSGLSRESYLYARDKRHIEDVRLTPGLSENYTRGTLDVELAFPMAAKGCTAEVRLTAPDGAPAFNTVQRTKITGPTAHLSFDAGQIALWSAETPVLYTVTVTLQDSAGDTIEVIPLHTGFREVKVEDGQLLVNGKPVLLKGANRHEMDPDGGYVVSLERMIEDIRILKENNFNAVRTCHYPDDPRWYDLCDRYGIYLVAEANIESHGMGYDEKTLAKDPAYAKAHLERNERNVKRNINHPSVIVWSLGNEAGDGANFDACYDWVKAYDPTRPVQYERSEGGRNTDIVCPMYWTYDQCNTYLEDHVYKGWKSGDTSFGERLTKPLIQCEYAHAMGNSMGGFGIYWQMIRKYPHYQGGFIWDFVDQSLRKTGRNGAMIYGYGGDWNPYDASDLNFCDNGLISPDRVPNPHMYEVRYWQQPLWTELAGDNRTLSVFNENFFRTADNCYLRWTVLCDGEAVRSGIVADLKIAPQQSMTVALPFDVTTLPADGELLLNVEYRLKDSEPLLEPDHRIAYEQFVLRESAPADLSVQERMADRCNSLGTLTVRDNDRNYLIVESPAMRIDFRKSDGLMTRYEVNGKALLNEGAALEPDFWRAPTDNDFGAKLNEENRVWEHPGLRLLKLEHGVEKGIAVVTARYDMEKIDAVLTLEYRLNNAGEITVREQLTAGERTDVPDMMRFGMRMRMPAAYDRIDYYGRGPWENYADRKDAALLGRYRQTVDEQFYPYIRPQETGTKSDVRCWRQSDITGRGIEVVASEPFSASALNYSREALDEGLTKKQGHSQEIEPDRAVWLTIDKKQCGLGCIDSWGQHTQPEHRLPYKDYTFEFKITPCIR</sequence>
<keyword evidence="6 10" id="KW-0378">Hydrolase</keyword>
<dbReference type="InterPro" id="IPR032312">
    <property type="entry name" value="LacZ_4"/>
</dbReference>
<dbReference type="Proteomes" id="UP000322940">
    <property type="component" value="Unassembled WGS sequence"/>
</dbReference>
<dbReference type="InterPro" id="IPR023230">
    <property type="entry name" value="Glyco_hydro_2_CS"/>
</dbReference>
<protein>
    <recommendedName>
        <fullName evidence="5 10">Beta-galactosidase</fullName>
        <ecNumber evidence="5 10">3.2.1.23</ecNumber>
    </recommendedName>
    <alternativeName>
        <fullName evidence="9 10">Lactase</fullName>
    </alternativeName>
</protein>
<dbReference type="AlphaFoldDB" id="A0A5B3GXY3"/>
<evidence type="ECO:0000256" key="6">
    <source>
        <dbReference type="ARBA" id="ARBA00022801"/>
    </source>
</evidence>
<dbReference type="SUPFAM" id="SSF49303">
    <property type="entry name" value="beta-Galactosidase/glucuronidase domain"/>
    <property type="match status" value="2"/>
</dbReference>
<dbReference type="SUPFAM" id="SSF74650">
    <property type="entry name" value="Galactose mutarotase-like"/>
    <property type="match status" value="1"/>
</dbReference>
<dbReference type="Gene3D" id="2.60.120.260">
    <property type="entry name" value="Galactose-binding domain-like"/>
    <property type="match status" value="1"/>
</dbReference>
<accession>A0A5B3GXY3</accession>
<evidence type="ECO:0000313" key="14">
    <source>
        <dbReference type="Proteomes" id="UP000322940"/>
    </source>
</evidence>
<dbReference type="InterPro" id="IPR017853">
    <property type="entry name" value="GH"/>
</dbReference>
<comment type="similarity">
    <text evidence="3 10">Belongs to the glycosyl hydrolase 2 family.</text>
</comment>
<dbReference type="Pfam" id="PF02836">
    <property type="entry name" value="Glyco_hydro_2_C"/>
    <property type="match status" value="1"/>
</dbReference>
<comment type="subunit">
    <text evidence="4">Monomer.</text>
</comment>
<dbReference type="Pfam" id="PF16353">
    <property type="entry name" value="LacZ_4"/>
    <property type="match status" value="1"/>
</dbReference>
<comment type="caution">
    <text evidence="13">The sequence shown here is derived from an EMBL/GenBank/DDBJ whole genome shotgun (WGS) entry which is preliminary data.</text>
</comment>
<evidence type="ECO:0000256" key="4">
    <source>
        <dbReference type="ARBA" id="ARBA00011245"/>
    </source>
</evidence>
<dbReference type="Gene3D" id="2.70.98.10">
    <property type="match status" value="1"/>
</dbReference>
<evidence type="ECO:0000256" key="9">
    <source>
        <dbReference type="ARBA" id="ARBA00032230"/>
    </source>
</evidence>
<dbReference type="GO" id="GO:0009341">
    <property type="term" value="C:beta-galactosidase complex"/>
    <property type="evidence" value="ECO:0007669"/>
    <property type="project" value="InterPro"/>
</dbReference>
<feature type="signal peptide" evidence="11">
    <location>
        <begin position="1"/>
        <end position="19"/>
    </location>
</feature>
<evidence type="ECO:0000256" key="2">
    <source>
        <dbReference type="ARBA" id="ARBA00001913"/>
    </source>
</evidence>
<dbReference type="InterPro" id="IPR006102">
    <property type="entry name" value="Ig-like_GH2"/>
</dbReference>
<comment type="cofactor">
    <cofactor evidence="2">
        <name>Ca(2+)</name>
        <dbReference type="ChEBI" id="CHEBI:29108"/>
    </cofactor>
</comment>
<dbReference type="InterPro" id="IPR050347">
    <property type="entry name" value="Bact_Beta-galactosidase"/>
</dbReference>
<dbReference type="Pfam" id="PF00703">
    <property type="entry name" value="Glyco_hydro_2"/>
    <property type="match status" value="1"/>
</dbReference>
<evidence type="ECO:0000313" key="13">
    <source>
        <dbReference type="EMBL" id="KAA2378598.1"/>
    </source>
</evidence>
<evidence type="ECO:0000256" key="5">
    <source>
        <dbReference type="ARBA" id="ARBA00012756"/>
    </source>
</evidence>
<dbReference type="InterPro" id="IPR006103">
    <property type="entry name" value="Glyco_hydro_2_cat"/>
</dbReference>
<comment type="catalytic activity">
    <reaction evidence="1 10">
        <text>Hydrolysis of terminal non-reducing beta-D-galactose residues in beta-D-galactosides.</text>
        <dbReference type="EC" id="3.2.1.23"/>
    </reaction>
</comment>
<dbReference type="InterPro" id="IPR006104">
    <property type="entry name" value="Glyco_hydro_2_N"/>
</dbReference>
<keyword evidence="8 10" id="KW-0326">Glycosidase</keyword>
<dbReference type="FunFam" id="3.20.20.80:FF:000121">
    <property type="entry name" value="Beta-galactosidase"/>
    <property type="match status" value="1"/>
</dbReference>
<dbReference type="Gene3D" id="3.20.20.80">
    <property type="entry name" value="Glycosidases"/>
    <property type="match status" value="1"/>
</dbReference>
<dbReference type="InterPro" id="IPR006101">
    <property type="entry name" value="Glyco_hydro_2"/>
</dbReference>
<dbReference type="GO" id="GO:0004565">
    <property type="term" value="F:beta-galactosidase activity"/>
    <property type="evidence" value="ECO:0007669"/>
    <property type="project" value="UniProtKB-EC"/>
</dbReference>
<feature type="domain" description="Beta galactosidase small chain/" evidence="12">
    <location>
        <begin position="774"/>
        <end position="1049"/>
    </location>
</feature>
<proteinExistence type="inferred from homology"/>
<feature type="chain" id="PRO_5024465200" description="Beta-galactosidase" evidence="11">
    <location>
        <begin position="20"/>
        <end position="1053"/>
    </location>
</feature>
<dbReference type="InterPro" id="IPR036156">
    <property type="entry name" value="Beta-gal/glucu_dom_sf"/>
</dbReference>
<dbReference type="InterPro" id="IPR004199">
    <property type="entry name" value="B-gal_small/dom_5"/>
</dbReference>
<keyword evidence="11" id="KW-0732">Signal</keyword>
<dbReference type="SUPFAM" id="SSF49785">
    <property type="entry name" value="Galactose-binding domain-like"/>
    <property type="match status" value="1"/>
</dbReference>
<reference evidence="13 14" key="1">
    <citation type="journal article" date="2019" name="Nat. Med.">
        <title>A library of human gut bacterial isolates paired with longitudinal multiomics data enables mechanistic microbiome research.</title>
        <authorList>
            <person name="Poyet M."/>
            <person name="Groussin M."/>
            <person name="Gibbons S.M."/>
            <person name="Avila-Pacheco J."/>
            <person name="Jiang X."/>
            <person name="Kearney S.M."/>
            <person name="Perrotta A.R."/>
            <person name="Berdy B."/>
            <person name="Zhao S."/>
            <person name="Lieberman T.D."/>
            <person name="Swanson P.K."/>
            <person name="Smith M."/>
            <person name="Roesemann S."/>
            <person name="Alexander J.E."/>
            <person name="Rich S.A."/>
            <person name="Livny J."/>
            <person name="Vlamakis H."/>
            <person name="Clish C."/>
            <person name="Bullock K."/>
            <person name="Deik A."/>
            <person name="Scott J."/>
            <person name="Pierce K.A."/>
            <person name="Xavier R.J."/>
            <person name="Alm E.J."/>
        </authorList>
    </citation>
    <scope>NUCLEOTIDE SEQUENCE [LARGE SCALE GENOMIC DNA]</scope>
    <source>
        <strain evidence="13 14">BIOML-A266</strain>
    </source>
</reference>
<dbReference type="RefSeq" id="WP_130065131.1">
    <property type="nucleotide sequence ID" value="NZ_RCXC01000008.1"/>
</dbReference>
<dbReference type="EMBL" id="VVXH01000007">
    <property type="protein sequence ID" value="KAA2378598.1"/>
    <property type="molecule type" value="Genomic_DNA"/>
</dbReference>
<dbReference type="Gene3D" id="2.60.40.10">
    <property type="entry name" value="Immunoglobulins"/>
    <property type="match status" value="2"/>
</dbReference>
<dbReference type="InterPro" id="IPR008979">
    <property type="entry name" value="Galactose-bd-like_sf"/>
</dbReference>
<dbReference type="PANTHER" id="PTHR46323">
    <property type="entry name" value="BETA-GALACTOSIDASE"/>
    <property type="match status" value="1"/>
</dbReference>
<dbReference type="SMART" id="SM01038">
    <property type="entry name" value="Bgal_small_N"/>
    <property type="match status" value="1"/>
</dbReference>
<dbReference type="InterPro" id="IPR013783">
    <property type="entry name" value="Ig-like_fold"/>
</dbReference>
<evidence type="ECO:0000256" key="8">
    <source>
        <dbReference type="ARBA" id="ARBA00023295"/>
    </source>
</evidence>
<dbReference type="PRINTS" id="PR00132">
    <property type="entry name" value="GLHYDRLASE2"/>
</dbReference>
<dbReference type="GO" id="GO:0030246">
    <property type="term" value="F:carbohydrate binding"/>
    <property type="evidence" value="ECO:0007669"/>
    <property type="project" value="InterPro"/>
</dbReference>
<evidence type="ECO:0000256" key="7">
    <source>
        <dbReference type="ARBA" id="ARBA00022837"/>
    </source>
</evidence>